<accession>A0A0P9VVQ9</accession>
<organism evidence="1 2">
    <name type="scientific">Pseudomonas syringae pv. helianthi</name>
    <dbReference type="NCBI Taxonomy" id="251654"/>
    <lineage>
        <taxon>Bacteria</taxon>
        <taxon>Pseudomonadati</taxon>
        <taxon>Pseudomonadota</taxon>
        <taxon>Gammaproteobacteria</taxon>
        <taxon>Pseudomonadales</taxon>
        <taxon>Pseudomonadaceae</taxon>
        <taxon>Pseudomonas</taxon>
    </lineage>
</organism>
<proteinExistence type="predicted"/>
<comment type="caution">
    <text evidence="1">The sequence shown here is derived from an EMBL/GenBank/DDBJ whole genome shotgun (WGS) entry which is preliminary data.</text>
</comment>
<protein>
    <submittedName>
        <fullName evidence="1">Transporter, EamA family</fullName>
    </submittedName>
</protein>
<evidence type="ECO:0000313" key="1">
    <source>
        <dbReference type="EMBL" id="KPX42264.1"/>
    </source>
</evidence>
<evidence type="ECO:0000313" key="2">
    <source>
        <dbReference type="Proteomes" id="UP000050557"/>
    </source>
</evidence>
<sequence>MIYKAFSFPSAPEVGRIIDRSQRASTVNFKNIKIARFVITYIEQRSKVAQYIAQALIIPHHA</sequence>
<reference evidence="1 2" key="1">
    <citation type="submission" date="2015-09" db="EMBL/GenBank/DDBJ databases">
        <title>Genome announcement of multiple Pseudomonas syringae strains.</title>
        <authorList>
            <person name="Thakur S."/>
            <person name="Wang P.W."/>
            <person name="Gong Y."/>
            <person name="Weir B.S."/>
            <person name="Guttman D.S."/>
        </authorList>
    </citation>
    <scope>NUCLEOTIDE SEQUENCE [LARGE SCALE GENOMIC DNA]</scope>
    <source>
        <strain evidence="1 2">ICMP4531</strain>
    </source>
</reference>
<dbReference type="AlphaFoldDB" id="A0A0P9VVQ9"/>
<dbReference type="PATRIC" id="fig|251654.3.peg.2092"/>
<gene>
    <name evidence="1" type="ORF">ALO68_04973</name>
</gene>
<dbReference type="Proteomes" id="UP000050557">
    <property type="component" value="Unassembled WGS sequence"/>
</dbReference>
<dbReference type="EMBL" id="LJQM01000193">
    <property type="protein sequence ID" value="KPX42264.1"/>
    <property type="molecule type" value="Genomic_DNA"/>
</dbReference>
<name>A0A0P9VVQ9_9PSED</name>